<evidence type="ECO:0000259" key="1">
    <source>
        <dbReference type="Pfam" id="PF13860"/>
    </source>
</evidence>
<name>A0A538TRZ5_UNCEI</name>
<accession>A0A538TRZ5</accession>
<dbReference type="InterPro" id="IPR026444">
    <property type="entry name" value="Secre_tail"/>
</dbReference>
<reference evidence="2 3" key="1">
    <citation type="journal article" date="2019" name="Nat. Microbiol.">
        <title>Mediterranean grassland soil C-N compound turnover is dependent on rainfall and depth, and is mediated by genomically divergent microorganisms.</title>
        <authorList>
            <person name="Diamond S."/>
            <person name="Andeer P.F."/>
            <person name="Li Z."/>
            <person name="Crits-Christoph A."/>
            <person name="Burstein D."/>
            <person name="Anantharaman K."/>
            <person name="Lane K.R."/>
            <person name="Thomas B.C."/>
            <person name="Pan C."/>
            <person name="Northen T.R."/>
            <person name="Banfield J.F."/>
        </authorList>
    </citation>
    <scope>NUCLEOTIDE SEQUENCE [LARGE SCALE GENOMIC DNA]</scope>
    <source>
        <strain evidence="2">WS_9</strain>
    </source>
</reference>
<sequence>MEFGLSQPSDVTLRVYNVAGRLVRELMNGQLPGGVRIVRWDSRDSKESQVSSGIYFYELRAGSFSSRRRMVLLR</sequence>
<dbReference type="Pfam" id="PF13860">
    <property type="entry name" value="FlgD_ig"/>
    <property type="match status" value="1"/>
</dbReference>
<dbReference type="AlphaFoldDB" id="A0A538TRZ5"/>
<gene>
    <name evidence="2" type="ORF">E6K79_02990</name>
</gene>
<dbReference type="InterPro" id="IPR025965">
    <property type="entry name" value="FlgD/Vpr_Ig-like"/>
</dbReference>
<evidence type="ECO:0000313" key="3">
    <source>
        <dbReference type="Proteomes" id="UP000317691"/>
    </source>
</evidence>
<dbReference type="Gene3D" id="2.60.40.4070">
    <property type="match status" value="1"/>
</dbReference>
<evidence type="ECO:0000313" key="2">
    <source>
        <dbReference type="EMBL" id="TMQ66378.1"/>
    </source>
</evidence>
<comment type="caution">
    <text evidence="2">The sequence shown here is derived from an EMBL/GenBank/DDBJ whole genome shotgun (WGS) entry which is preliminary data.</text>
</comment>
<dbReference type="EMBL" id="VBOZ01000009">
    <property type="protein sequence ID" value="TMQ66378.1"/>
    <property type="molecule type" value="Genomic_DNA"/>
</dbReference>
<organism evidence="2 3">
    <name type="scientific">Eiseniibacteriota bacterium</name>
    <dbReference type="NCBI Taxonomy" id="2212470"/>
    <lineage>
        <taxon>Bacteria</taxon>
        <taxon>Candidatus Eiseniibacteriota</taxon>
    </lineage>
</organism>
<feature type="domain" description="FlgD/Vpr Ig-like" evidence="1">
    <location>
        <begin position="3"/>
        <end position="60"/>
    </location>
</feature>
<proteinExistence type="predicted"/>
<dbReference type="Proteomes" id="UP000317691">
    <property type="component" value="Unassembled WGS sequence"/>
</dbReference>
<protein>
    <submittedName>
        <fullName evidence="2">T9SS type A sorting domain-containing protein</fullName>
    </submittedName>
</protein>
<dbReference type="NCBIfam" id="TIGR04183">
    <property type="entry name" value="Por_Secre_tail"/>
    <property type="match status" value="1"/>
</dbReference>